<name>A0ABP8LX61_9BACT</name>
<dbReference type="SMART" id="SM00421">
    <property type="entry name" value="HTH_LUXR"/>
    <property type="match status" value="1"/>
</dbReference>
<evidence type="ECO:0000259" key="1">
    <source>
        <dbReference type="PROSITE" id="PS50043"/>
    </source>
</evidence>
<comment type="caution">
    <text evidence="2">The sequence shown here is derived from an EMBL/GenBank/DDBJ whole genome shotgun (WGS) entry which is preliminary data.</text>
</comment>
<sequence>MVLYENDESRDIRVRLATITKREWQVLLLLAEGKSAGEIGEKLCLTTKSVHNSKNRIGKKLMKRGYMMLDHFAREKKEILFHWFRLFELKSFQERISIVFDRHVSPDRLNGFGSI</sequence>
<dbReference type="PRINTS" id="PR00038">
    <property type="entry name" value="HTHLUXR"/>
</dbReference>
<gene>
    <name evidence="2" type="ORF">GCM10023091_21220</name>
</gene>
<evidence type="ECO:0000313" key="2">
    <source>
        <dbReference type="EMBL" id="GAA4439277.1"/>
    </source>
</evidence>
<dbReference type="Proteomes" id="UP001501508">
    <property type="component" value="Unassembled WGS sequence"/>
</dbReference>
<dbReference type="InterPro" id="IPR000792">
    <property type="entry name" value="Tscrpt_reg_LuxR_C"/>
</dbReference>
<evidence type="ECO:0000313" key="3">
    <source>
        <dbReference type="Proteomes" id="UP001501508"/>
    </source>
</evidence>
<dbReference type="PROSITE" id="PS00622">
    <property type="entry name" value="HTH_LUXR_1"/>
    <property type="match status" value="1"/>
</dbReference>
<accession>A0ABP8LX61</accession>
<dbReference type="EMBL" id="BAABEY010000020">
    <property type="protein sequence ID" value="GAA4439277.1"/>
    <property type="molecule type" value="Genomic_DNA"/>
</dbReference>
<keyword evidence="3" id="KW-1185">Reference proteome</keyword>
<dbReference type="InterPro" id="IPR036388">
    <property type="entry name" value="WH-like_DNA-bd_sf"/>
</dbReference>
<dbReference type="PROSITE" id="PS50043">
    <property type="entry name" value="HTH_LUXR_2"/>
    <property type="match status" value="1"/>
</dbReference>
<proteinExistence type="predicted"/>
<dbReference type="InterPro" id="IPR016032">
    <property type="entry name" value="Sig_transdc_resp-reg_C-effctor"/>
</dbReference>
<reference evidence="3" key="1">
    <citation type="journal article" date="2019" name="Int. J. Syst. Evol. Microbiol.">
        <title>The Global Catalogue of Microorganisms (GCM) 10K type strain sequencing project: providing services to taxonomists for standard genome sequencing and annotation.</title>
        <authorList>
            <consortium name="The Broad Institute Genomics Platform"/>
            <consortium name="The Broad Institute Genome Sequencing Center for Infectious Disease"/>
            <person name="Wu L."/>
            <person name="Ma J."/>
        </authorList>
    </citation>
    <scope>NUCLEOTIDE SEQUENCE [LARGE SCALE GENOMIC DNA]</scope>
    <source>
        <strain evidence="3">JCM 31920</strain>
    </source>
</reference>
<dbReference type="RefSeq" id="WP_345028686.1">
    <property type="nucleotide sequence ID" value="NZ_BAABEY010000020.1"/>
</dbReference>
<organism evidence="2 3">
    <name type="scientific">Ravibacter arvi</name>
    <dbReference type="NCBI Taxonomy" id="2051041"/>
    <lineage>
        <taxon>Bacteria</taxon>
        <taxon>Pseudomonadati</taxon>
        <taxon>Bacteroidota</taxon>
        <taxon>Cytophagia</taxon>
        <taxon>Cytophagales</taxon>
        <taxon>Spirosomataceae</taxon>
        <taxon>Ravibacter</taxon>
    </lineage>
</organism>
<protein>
    <recommendedName>
        <fullName evidence="1">HTH luxR-type domain-containing protein</fullName>
    </recommendedName>
</protein>
<dbReference type="SUPFAM" id="SSF46894">
    <property type="entry name" value="C-terminal effector domain of the bipartite response regulators"/>
    <property type="match status" value="1"/>
</dbReference>
<dbReference type="Gene3D" id="1.10.10.10">
    <property type="entry name" value="Winged helix-like DNA-binding domain superfamily/Winged helix DNA-binding domain"/>
    <property type="match status" value="1"/>
</dbReference>
<dbReference type="Pfam" id="PF00196">
    <property type="entry name" value="GerE"/>
    <property type="match status" value="1"/>
</dbReference>
<feature type="domain" description="HTH luxR-type" evidence="1">
    <location>
        <begin position="12"/>
        <end position="76"/>
    </location>
</feature>